<protein>
    <submittedName>
        <fullName evidence="2 3">Uncharacterized protein</fullName>
    </submittedName>
</protein>
<proteinExistence type="predicted"/>
<organism evidence="2">
    <name type="scientific">Capitella teleta</name>
    <name type="common">Polychaete worm</name>
    <dbReference type="NCBI Taxonomy" id="283909"/>
    <lineage>
        <taxon>Eukaryota</taxon>
        <taxon>Metazoa</taxon>
        <taxon>Spiralia</taxon>
        <taxon>Lophotrochozoa</taxon>
        <taxon>Annelida</taxon>
        <taxon>Polychaeta</taxon>
        <taxon>Sedentaria</taxon>
        <taxon>Scolecida</taxon>
        <taxon>Capitellidae</taxon>
        <taxon>Capitella</taxon>
    </lineage>
</organism>
<evidence type="ECO:0000313" key="4">
    <source>
        <dbReference type="Proteomes" id="UP000014760"/>
    </source>
</evidence>
<dbReference type="EnsemblMetazoa" id="CapteT185501">
    <property type="protein sequence ID" value="CapteP185501"/>
    <property type="gene ID" value="CapteG185501"/>
</dbReference>
<accession>R7VD91</accession>
<name>R7VD91_CAPTE</name>
<dbReference type="STRING" id="283909.R7VD91"/>
<feature type="signal peptide" evidence="1">
    <location>
        <begin position="1"/>
        <end position="20"/>
    </location>
</feature>
<dbReference type="OrthoDB" id="5984808at2759"/>
<dbReference type="PROSITE" id="PS51257">
    <property type="entry name" value="PROKAR_LIPOPROTEIN"/>
    <property type="match status" value="1"/>
</dbReference>
<dbReference type="Proteomes" id="UP000014760">
    <property type="component" value="Unassembled WGS sequence"/>
</dbReference>
<gene>
    <name evidence="2" type="ORF">CAPTEDRAFT_185501</name>
</gene>
<evidence type="ECO:0000313" key="3">
    <source>
        <dbReference type="EnsemblMetazoa" id="CapteP185501"/>
    </source>
</evidence>
<evidence type="ECO:0000313" key="2">
    <source>
        <dbReference type="EMBL" id="ELU16537.1"/>
    </source>
</evidence>
<reference evidence="4" key="1">
    <citation type="submission" date="2012-12" db="EMBL/GenBank/DDBJ databases">
        <authorList>
            <person name="Hellsten U."/>
            <person name="Grimwood J."/>
            <person name="Chapman J.A."/>
            <person name="Shapiro H."/>
            <person name="Aerts A."/>
            <person name="Otillar R.P."/>
            <person name="Terry A.Y."/>
            <person name="Boore J.L."/>
            <person name="Simakov O."/>
            <person name="Marletaz F."/>
            <person name="Cho S.-J."/>
            <person name="Edsinger-Gonzales E."/>
            <person name="Havlak P."/>
            <person name="Kuo D.-H."/>
            <person name="Larsson T."/>
            <person name="Lv J."/>
            <person name="Arendt D."/>
            <person name="Savage R."/>
            <person name="Osoegawa K."/>
            <person name="de Jong P."/>
            <person name="Lindberg D.R."/>
            <person name="Seaver E.C."/>
            <person name="Weisblat D.A."/>
            <person name="Putnam N.H."/>
            <person name="Grigoriev I.V."/>
            <person name="Rokhsar D.S."/>
        </authorList>
    </citation>
    <scope>NUCLEOTIDE SEQUENCE</scope>
    <source>
        <strain evidence="4">I ESC-2004</strain>
    </source>
</reference>
<sequence length="131" mass="15212">MKIAVVFTVIMCQVASSCQGQKRTVFCRHQFWAYKRPTGITFDEFLVNLQTLAQLREFTERYNMIRDKIIFTIAKTALKERMLREETLTLNRTITLCRAHETAQGELESMAATAHTDQALQNEDVQFLMSE</sequence>
<dbReference type="EMBL" id="KB293112">
    <property type="protein sequence ID" value="ELU16537.1"/>
    <property type="molecule type" value="Genomic_DNA"/>
</dbReference>
<feature type="chain" id="PRO_5008788917" evidence="1">
    <location>
        <begin position="21"/>
        <end position="131"/>
    </location>
</feature>
<keyword evidence="1" id="KW-0732">Signal</keyword>
<reference evidence="3" key="3">
    <citation type="submission" date="2015-06" db="UniProtKB">
        <authorList>
            <consortium name="EnsemblMetazoa"/>
        </authorList>
    </citation>
    <scope>IDENTIFICATION</scope>
</reference>
<keyword evidence="4" id="KW-1185">Reference proteome</keyword>
<reference evidence="2 4" key="2">
    <citation type="journal article" date="2013" name="Nature">
        <title>Insights into bilaterian evolution from three spiralian genomes.</title>
        <authorList>
            <person name="Simakov O."/>
            <person name="Marletaz F."/>
            <person name="Cho S.J."/>
            <person name="Edsinger-Gonzales E."/>
            <person name="Havlak P."/>
            <person name="Hellsten U."/>
            <person name="Kuo D.H."/>
            <person name="Larsson T."/>
            <person name="Lv J."/>
            <person name="Arendt D."/>
            <person name="Savage R."/>
            <person name="Osoegawa K."/>
            <person name="de Jong P."/>
            <person name="Grimwood J."/>
            <person name="Chapman J.A."/>
            <person name="Shapiro H."/>
            <person name="Aerts A."/>
            <person name="Otillar R.P."/>
            <person name="Terry A.Y."/>
            <person name="Boore J.L."/>
            <person name="Grigoriev I.V."/>
            <person name="Lindberg D.R."/>
            <person name="Seaver E.C."/>
            <person name="Weisblat D.A."/>
            <person name="Putnam N.H."/>
            <person name="Rokhsar D.S."/>
        </authorList>
    </citation>
    <scope>NUCLEOTIDE SEQUENCE</scope>
    <source>
        <strain evidence="2 4">I ESC-2004</strain>
    </source>
</reference>
<dbReference type="EMBL" id="AMQN01004304">
    <property type="status" value="NOT_ANNOTATED_CDS"/>
    <property type="molecule type" value="Genomic_DNA"/>
</dbReference>
<dbReference type="PANTHER" id="PTHR33198">
    <property type="entry name" value="ANK_REP_REGION DOMAIN-CONTAINING PROTEIN-RELATED"/>
    <property type="match status" value="1"/>
</dbReference>
<dbReference type="OMA" id="NCEFPDE"/>
<dbReference type="HOGENOM" id="CLU_1929546_0_0_1"/>
<evidence type="ECO:0000256" key="1">
    <source>
        <dbReference type="SAM" id="SignalP"/>
    </source>
</evidence>
<dbReference type="AlphaFoldDB" id="R7VD91"/>